<proteinExistence type="predicted"/>
<feature type="compositionally biased region" description="Basic and acidic residues" evidence="1">
    <location>
        <begin position="324"/>
        <end position="340"/>
    </location>
</feature>
<dbReference type="EMBL" id="KB467832">
    <property type="protein sequence ID" value="PCH34532.1"/>
    <property type="molecule type" value="Genomic_DNA"/>
</dbReference>
<evidence type="ECO:0000313" key="4">
    <source>
        <dbReference type="EMBL" id="PCH34532.1"/>
    </source>
</evidence>
<protein>
    <recommendedName>
        <fullName evidence="3">DUF6534 domain-containing protein</fullName>
    </recommendedName>
</protein>
<sequence>MTTEIENLAGALLIEMFMAVLLYGITTTQAYMYWWNYPNDSKLTRRTVVTIWFLETVHTAFCLDMIYSYVIVDFGNIARIEKIVWSVGATVLTAVIIAAIVQSFFIHRIWILSQHSLVMTIIPAVCLFLRVALGCATATLTWTIGYWPAFRTSIGPMFTLTTGLSLAALVDFIIAAAMIYYLRRSQTSSRRTAHLIRSIEAYVINTGSLTMLVSVAIVLTFTLEKGSLLFTGLVEIQSKLYANSFLASLNARQYLTESTRGTTANNFTTMNFASRLPTAFRTNNENGPTTHIELGEAISSTAEDVSCGSIVKRPPSPALSPVDSPHENGRERESKDQSPV</sequence>
<dbReference type="AlphaFoldDB" id="A0A2H3IX35"/>
<dbReference type="PANTHER" id="PTHR40465:SF1">
    <property type="entry name" value="DUF6534 DOMAIN-CONTAINING PROTEIN"/>
    <property type="match status" value="1"/>
</dbReference>
<keyword evidence="2" id="KW-1133">Transmembrane helix</keyword>
<feature type="domain" description="DUF6534" evidence="3">
    <location>
        <begin position="167"/>
        <end position="254"/>
    </location>
</feature>
<dbReference type="Proteomes" id="UP000218811">
    <property type="component" value="Unassembled WGS sequence"/>
</dbReference>
<accession>A0A2H3IX35</accession>
<dbReference type="STRING" id="742152.A0A2H3IX35"/>
<dbReference type="PANTHER" id="PTHR40465">
    <property type="entry name" value="CHROMOSOME 1, WHOLE GENOME SHOTGUN SEQUENCE"/>
    <property type="match status" value="1"/>
</dbReference>
<evidence type="ECO:0000256" key="2">
    <source>
        <dbReference type="SAM" id="Phobius"/>
    </source>
</evidence>
<evidence type="ECO:0000259" key="3">
    <source>
        <dbReference type="Pfam" id="PF20152"/>
    </source>
</evidence>
<keyword evidence="2" id="KW-0472">Membrane</keyword>
<name>A0A2H3IX35_WOLCO</name>
<feature type="transmembrane region" description="Helical" evidence="2">
    <location>
        <begin position="12"/>
        <end position="35"/>
    </location>
</feature>
<feature type="region of interest" description="Disordered" evidence="1">
    <location>
        <begin position="305"/>
        <end position="340"/>
    </location>
</feature>
<evidence type="ECO:0000256" key="1">
    <source>
        <dbReference type="SAM" id="MobiDB-lite"/>
    </source>
</evidence>
<feature type="transmembrane region" description="Helical" evidence="2">
    <location>
        <begin position="202"/>
        <end position="223"/>
    </location>
</feature>
<feature type="transmembrane region" description="Helical" evidence="2">
    <location>
        <begin position="117"/>
        <end position="144"/>
    </location>
</feature>
<reference evidence="4 5" key="1">
    <citation type="journal article" date="2012" name="Science">
        <title>The Paleozoic origin of enzymatic lignin decomposition reconstructed from 31 fungal genomes.</title>
        <authorList>
            <person name="Floudas D."/>
            <person name="Binder M."/>
            <person name="Riley R."/>
            <person name="Barry K."/>
            <person name="Blanchette R.A."/>
            <person name="Henrissat B."/>
            <person name="Martinez A.T."/>
            <person name="Otillar R."/>
            <person name="Spatafora J.W."/>
            <person name="Yadav J.S."/>
            <person name="Aerts A."/>
            <person name="Benoit I."/>
            <person name="Boyd A."/>
            <person name="Carlson A."/>
            <person name="Copeland A."/>
            <person name="Coutinho P.M."/>
            <person name="de Vries R.P."/>
            <person name="Ferreira P."/>
            <person name="Findley K."/>
            <person name="Foster B."/>
            <person name="Gaskell J."/>
            <person name="Glotzer D."/>
            <person name="Gorecki P."/>
            <person name="Heitman J."/>
            <person name="Hesse C."/>
            <person name="Hori C."/>
            <person name="Igarashi K."/>
            <person name="Jurgens J.A."/>
            <person name="Kallen N."/>
            <person name="Kersten P."/>
            <person name="Kohler A."/>
            <person name="Kuees U."/>
            <person name="Kumar T.K.A."/>
            <person name="Kuo A."/>
            <person name="LaButti K."/>
            <person name="Larrondo L.F."/>
            <person name="Lindquist E."/>
            <person name="Ling A."/>
            <person name="Lombard V."/>
            <person name="Lucas S."/>
            <person name="Lundell T."/>
            <person name="Martin R."/>
            <person name="McLaughlin D.J."/>
            <person name="Morgenstern I."/>
            <person name="Morin E."/>
            <person name="Murat C."/>
            <person name="Nagy L.G."/>
            <person name="Nolan M."/>
            <person name="Ohm R.A."/>
            <person name="Patyshakuliyeva A."/>
            <person name="Rokas A."/>
            <person name="Ruiz-Duenas F.J."/>
            <person name="Sabat G."/>
            <person name="Salamov A."/>
            <person name="Samejima M."/>
            <person name="Schmutz J."/>
            <person name="Slot J.C."/>
            <person name="St John F."/>
            <person name="Stenlid J."/>
            <person name="Sun H."/>
            <person name="Sun S."/>
            <person name="Syed K."/>
            <person name="Tsang A."/>
            <person name="Wiebenga A."/>
            <person name="Young D."/>
            <person name="Pisabarro A."/>
            <person name="Eastwood D.C."/>
            <person name="Martin F."/>
            <person name="Cullen D."/>
            <person name="Grigoriev I.V."/>
            <person name="Hibbett D.S."/>
        </authorList>
    </citation>
    <scope>NUCLEOTIDE SEQUENCE [LARGE SCALE GENOMIC DNA]</scope>
    <source>
        <strain evidence="4 5">MD-104</strain>
    </source>
</reference>
<gene>
    <name evidence="4" type="ORF">WOLCODRAFT_139416</name>
</gene>
<dbReference type="Pfam" id="PF20152">
    <property type="entry name" value="DUF6534"/>
    <property type="match status" value="1"/>
</dbReference>
<feature type="transmembrane region" description="Helical" evidence="2">
    <location>
        <begin position="47"/>
        <end position="71"/>
    </location>
</feature>
<evidence type="ECO:0000313" key="5">
    <source>
        <dbReference type="Proteomes" id="UP000218811"/>
    </source>
</evidence>
<dbReference type="OrthoDB" id="3270417at2759"/>
<feature type="transmembrane region" description="Helical" evidence="2">
    <location>
        <begin position="83"/>
        <end position="105"/>
    </location>
</feature>
<keyword evidence="2" id="KW-0812">Transmembrane</keyword>
<dbReference type="OMA" id="RVWIMSN"/>
<dbReference type="InterPro" id="IPR045339">
    <property type="entry name" value="DUF6534"/>
</dbReference>
<feature type="transmembrane region" description="Helical" evidence="2">
    <location>
        <begin position="164"/>
        <end position="182"/>
    </location>
</feature>
<keyword evidence="5" id="KW-1185">Reference proteome</keyword>
<organism evidence="4 5">
    <name type="scientific">Wolfiporia cocos (strain MD-104)</name>
    <name type="common">Brown rot fungus</name>
    <dbReference type="NCBI Taxonomy" id="742152"/>
    <lineage>
        <taxon>Eukaryota</taxon>
        <taxon>Fungi</taxon>
        <taxon>Dikarya</taxon>
        <taxon>Basidiomycota</taxon>
        <taxon>Agaricomycotina</taxon>
        <taxon>Agaricomycetes</taxon>
        <taxon>Polyporales</taxon>
        <taxon>Phaeolaceae</taxon>
        <taxon>Wolfiporia</taxon>
    </lineage>
</organism>